<dbReference type="EMBL" id="CP013615">
    <property type="protein sequence ID" value="AMN31089.1"/>
    <property type="molecule type" value="Genomic_DNA"/>
</dbReference>
<dbReference type="PATRIC" id="fig|1502.177.peg.3380"/>
<evidence type="ECO:0000313" key="2">
    <source>
        <dbReference type="Proteomes" id="UP000070260"/>
    </source>
</evidence>
<name>A0A140GRD0_CLOPF</name>
<reference evidence="1 2" key="1">
    <citation type="journal article" date="2016" name="PLoS ONE">
        <title>Plasmid Characterization and Chromosome Analysis of Two netF+ Clostridium perfringens Isolates Associated with Foal and Canine Necrotizing Enteritis.</title>
        <authorList>
            <person name="Mehdizadeh Gohari I."/>
            <person name="Kropinski A.M."/>
            <person name="Weese S.J."/>
            <person name="Parreira V.R."/>
            <person name="Whitehead A.E."/>
            <person name="Boerlin P."/>
            <person name="Prescott J.F."/>
        </authorList>
    </citation>
    <scope>NUCLEOTIDE SEQUENCE [LARGE SCALE GENOMIC DNA]</scope>
    <source>
        <strain evidence="1 2">JP838</strain>
        <plasmid evidence="2">Plasmid pJFP838A</plasmid>
    </source>
</reference>
<dbReference type="AlphaFoldDB" id="A0A140GRD0"/>
<evidence type="ECO:0000313" key="1">
    <source>
        <dbReference type="EMBL" id="AMN31089.1"/>
    </source>
</evidence>
<dbReference type="RefSeq" id="WP_061429691.1">
    <property type="nucleotide sequence ID" value="NZ_CATNZX010000001.1"/>
</dbReference>
<sequence length="112" mass="13724">MREIYVSIYQKNDDCYCDIKDICYSLEEIEKNFFKIKEFFEEEGLEFNLNFDDYLKRYKKLIFKSKRKLTKDIILNELVNLDIIKRISSGSFMGDYFKVNDFSKIYKGYYIF</sequence>
<keyword evidence="1" id="KW-0614">Plasmid</keyword>
<accession>A0A140GRD0</accession>
<gene>
    <name evidence="1" type="ORF">JFP838_pA0173</name>
</gene>
<organism evidence="1 2">
    <name type="scientific">Clostridium perfringens</name>
    <dbReference type="NCBI Taxonomy" id="1502"/>
    <lineage>
        <taxon>Bacteria</taxon>
        <taxon>Bacillati</taxon>
        <taxon>Bacillota</taxon>
        <taxon>Clostridia</taxon>
        <taxon>Eubacteriales</taxon>
        <taxon>Clostridiaceae</taxon>
        <taxon>Clostridium</taxon>
    </lineage>
</organism>
<protein>
    <submittedName>
        <fullName evidence="1">Uncharacterized protein</fullName>
    </submittedName>
</protein>
<dbReference type="Proteomes" id="UP000070260">
    <property type="component" value="Plasmid pJFP838A"/>
</dbReference>
<proteinExistence type="predicted"/>
<geneLocation type="plasmid" evidence="1 2">
    <name>pJFP838A</name>
</geneLocation>